<protein>
    <recommendedName>
        <fullName evidence="4">ABC transporter domain-containing protein</fullName>
    </recommendedName>
</protein>
<dbReference type="GO" id="GO:0005524">
    <property type="term" value="F:ATP binding"/>
    <property type="evidence" value="ECO:0007669"/>
    <property type="project" value="UniProtKB-KW"/>
</dbReference>
<sequence>MSFSQSTTSQALHLQREPAHATATIGAPLLQAQHVVMDYYAGSAIPQSQPQQQQQASPSPFADHIALRDVNVSIQAGESVAIMGPSGSGKSTLLHCLAGILKPTSGQVLYQGTALSSRSDTERTKLRRSDFGFVFQSGQLLPELSALANVALPLMLNGQSFGEATAIAAKWLNACGLAGLFDRRPGELSGGQSQRVALARALVIQPSIVFADEPTGALDQQTGHMVMDMLTDATQQNHCALVVVTHDIHVAQYCSRILTMQDGQIIEEQTL</sequence>
<dbReference type="CDD" id="cd03255">
    <property type="entry name" value="ABC_MJ0796_LolCDE_FtsE"/>
    <property type="match status" value="1"/>
</dbReference>
<dbReference type="InterPro" id="IPR003593">
    <property type="entry name" value="AAA+_ATPase"/>
</dbReference>
<dbReference type="FunFam" id="3.40.50.300:FF:000032">
    <property type="entry name" value="Export ABC transporter ATP-binding protein"/>
    <property type="match status" value="1"/>
</dbReference>
<dbReference type="Proteomes" id="UP000619536">
    <property type="component" value="Unassembled WGS sequence"/>
</dbReference>
<dbReference type="AlphaFoldDB" id="A0A8J3AN50"/>
<organism evidence="5 6">
    <name type="scientific">Galliscardovia ingluviei</name>
    <dbReference type="NCBI Taxonomy" id="1769422"/>
    <lineage>
        <taxon>Bacteria</taxon>
        <taxon>Bacillati</taxon>
        <taxon>Actinomycetota</taxon>
        <taxon>Actinomycetes</taxon>
        <taxon>Bifidobacteriales</taxon>
        <taxon>Bifidobacteriaceae</taxon>
        <taxon>Galliscardovia</taxon>
    </lineage>
</organism>
<dbReference type="InterPro" id="IPR017911">
    <property type="entry name" value="MacB-like_ATP-bd"/>
</dbReference>
<dbReference type="Pfam" id="PF00005">
    <property type="entry name" value="ABC_tran"/>
    <property type="match status" value="1"/>
</dbReference>
<dbReference type="InterPro" id="IPR017871">
    <property type="entry name" value="ABC_transporter-like_CS"/>
</dbReference>
<dbReference type="Gene3D" id="3.40.50.300">
    <property type="entry name" value="P-loop containing nucleotide triphosphate hydrolases"/>
    <property type="match status" value="1"/>
</dbReference>
<dbReference type="PANTHER" id="PTHR24220:SF685">
    <property type="entry name" value="ABC TRANSPORTER RELATED"/>
    <property type="match status" value="1"/>
</dbReference>
<dbReference type="GO" id="GO:0005886">
    <property type="term" value="C:plasma membrane"/>
    <property type="evidence" value="ECO:0007669"/>
    <property type="project" value="TreeGrafter"/>
</dbReference>
<dbReference type="InterPro" id="IPR015854">
    <property type="entry name" value="ABC_transpr_LolD-like"/>
</dbReference>
<dbReference type="InterPro" id="IPR003439">
    <property type="entry name" value="ABC_transporter-like_ATP-bd"/>
</dbReference>
<dbReference type="EMBL" id="BMDH01000001">
    <property type="protein sequence ID" value="GGI13706.1"/>
    <property type="molecule type" value="Genomic_DNA"/>
</dbReference>
<evidence type="ECO:0000256" key="3">
    <source>
        <dbReference type="ARBA" id="ARBA00022840"/>
    </source>
</evidence>
<keyword evidence="1" id="KW-0813">Transport</keyword>
<reference evidence="5" key="1">
    <citation type="journal article" date="2014" name="Int. J. Syst. Evol. Microbiol.">
        <title>Complete genome sequence of Corynebacterium casei LMG S-19264T (=DSM 44701T), isolated from a smear-ripened cheese.</title>
        <authorList>
            <consortium name="US DOE Joint Genome Institute (JGI-PGF)"/>
            <person name="Walter F."/>
            <person name="Albersmeier A."/>
            <person name="Kalinowski J."/>
            <person name="Ruckert C."/>
        </authorList>
    </citation>
    <scope>NUCLEOTIDE SEQUENCE</scope>
    <source>
        <strain evidence="5">CCM 8606</strain>
    </source>
</reference>
<comment type="caution">
    <text evidence="5">The sequence shown here is derived from an EMBL/GenBank/DDBJ whole genome shotgun (WGS) entry which is preliminary data.</text>
</comment>
<dbReference type="GO" id="GO:0016887">
    <property type="term" value="F:ATP hydrolysis activity"/>
    <property type="evidence" value="ECO:0007669"/>
    <property type="project" value="InterPro"/>
</dbReference>
<evidence type="ECO:0000256" key="1">
    <source>
        <dbReference type="ARBA" id="ARBA00022448"/>
    </source>
</evidence>
<proteinExistence type="predicted"/>
<keyword evidence="3" id="KW-0067">ATP-binding</keyword>
<dbReference type="PROSITE" id="PS00211">
    <property type="entry name" value="ABC_TRANSPORTER_1"/>
    <property type="match status" value="1"/>
</dbReference>
<feature type="domain" description="ABC transporter" evidence="4">
    <location>
        <begin position="51"/>
        <end position="271"/>
    </location>
</feature>
<reference evidence="5" key="2">
    <citation type="submission" date="2020-09" db="EMBL/GenBank/DDBJ databases">
        <authorList>
            <person name="Sun Q."/>
            <person name="Sedlacek I."/>
        </authorList>
    </citation>
    <scope>NUCLEOTIDE SEQUENCE</scope>
    <source>
        <strain evidence="5">CCM 8606</strain>
    </source>
</reference>
<dbReference type="GO" id="GO:0098796">
    <property type="term" value="C:membrane protein complex"/>
    <property type="evidence" value="ECO:0007669"/>
    <property type="project" value="UniProtKB-ARBA"/>
</dbReference>
<evidence type="ECO:0000313" key="5">
    <source>
        <dbReference type="EMBL" id="GGI13706.1"/>
    </source>
</evidence>
<dbReference type="PROSITE" id="PS50893">
    <property type="entry name" value="ABC_TRANSPORTER_2"/>
    <property type="match status" value="1"/>
</dbReference>
<evidence type="ECO:0000313" key="6">
    <source>
        <dbReference type="Proteomes" id="UP000619536"/>
    </source>
</evidence>
<dbReference type="SMART" id="SM00382">
    <property type="entry name" value="AAA"/>
    <property type="match status" value="1"/>
</dbReference>
<keyword evidence="2" id="KW-0547">Nucleotide-binding</keyword>
<dbReference type="InterPro" id="IPR027417">
    <property type="entry name" value="P-loop_NTPase"/>
</dbReference>
<evidence type="ECO:0000259" key="4">
    <source>
        <dbReference type="PROSITE" id="PS50893"/>
    </source>
</evidence>
<keyword evidence="6" id="KW-1185">Reference proteome</keyword>
<dbReference type="SUPFAM" id="SSF52540">
    <property type="entry name" value="P-loop containing nucleoside triphosphate hydrolases"/>
    <property type="match status" value="1"/>
</dbReference>
<dbReference type="PANTHER" id="PTHR24220">
    <property type="entry name" value="IMPORT ATP-BINDING PROTEIN"/>
    <property type="match status" value="1"/>
</dbReference>
<evidence type="ECO:0000256" key="2">
    <source>
        <dbReference type="ARBA" id="ARBA00022741"/>
    </source>
</evidence>
<name>A0A8J3AN50_9BIFI</name>
<dbReference type="RefSeq" id="WP_188354849.1">
    <property type="nucleotide sequence ID" value="NZ_BMDH01000001.1"/>
</dbReference>
<accession>A0A8J3AN50</accession>
<dbReference type="GO" id="GO:0022857">
    <property type="term" value="F:transmembrane transporter activity"/>
    <property type="evidence" value="ECO:0007669"/>
    <property type="project" value="TreeGrafter"/>
</dbReference>
<gene>
    <name evidence="5" type="ORF">GCM10007377_07300</name>
</gene>